<keyword evidence="3" id="KW-1185">Reference proteome</keyword>
<name>A0A841FQ29_9ACTN</name>
<dbReference type="SUPFAM" id="SSF56747">
    <property type="entry name" value="Prim-pol domain"/>
    <property type="match status" value="1"/>
</dbReference>
<protein>
    <recommendedName>
        <fullName evidence="1">DNA primase/polymerase bifunctional N-terminal domain-containing protein</fullName>
    </recommendedName>
</protein>
<dbReference type="Proteomes" id="UP000548476">
    <property type="component" value="Unassembled WGS sequence"/>
</dbReference>
<reference evidence="2 3" key="1">
    <citation type="submission" date="2020-08" db="EMBL/GenBank/DDBJ databases">
        <title>Genomic Encyclopedia of Type Strains, Phase IV (KMG-IV): sequencing the most valuable type-strain genomes for metagenomic binning, comparative biology and taxonomic classification.</title>
        <authorList>
            <person name="Goeker M."/>
        </authorList>
    </citation>
    <scope>NUCLEOTIDE SEQUENCE [LARGE SCALE GENOMIC DNA]</scope>
    <source>
        <strain evidence="2 3">YIM 65646</strain>
    </source>
</reference>
<evidence type="ECO:0000313" key="3">
    <source>
        <dbReference type="Proteomes" id="UP000548476"/>
    </source>
</evidence>
<dbReference type="Pfam" id="PF09250">
    <property type="entry name" value="Prim-Pol"/>
    <property type="match status" value="1"/>
</dbReference>
<dbReference type="EMBL" id="JACHGT010000015">
    <property type="protein sequence ID" value="MBB6038235.1"/>
    <property type="molecule type" value="Genomic_DNA"/>
</dbReference>
<feature type="domain" description="DNA primase/polymerase bifunctional N-terminal" evidence="1">
    <location>
        <begin position="7"/>
        <end position="176"/>
    </location>
</feature>
<evidence type="ECO:0000259" key="1">
    <source>
        <dbReference type="SMART" id="SM00943"/>
    </source>
</evidence>
<sequence length="289" mass="30482">MRLLDHALAAADRGWHVIPLVPGAKRPAVRSWESRATTDPARITRCWNAGDWNIGIACGPSSLIVIDLDMPKPDHVWPAEWALLAVNGVDVFDTLTAQAGHPSPIDTFTVTTPSGGRHLYFNPPPGEALRNTTGSLGPLIDTRAAGGYVVAPGSTIDGRAYAVEYEGSVADLPAWLAKALTPRPTPAPTALPVPVGLDRASAYVRAAVNAELAHIHNSASHKHNVNLWAAAVALGQLVAGGELDHDDTFRRLVDAGVAVGQSILEARGTVASGMRRGAKRPRSINRDAA</sequence>
<organism evidence="2 3">
    <name type="scientific">Phytomonospora endophytica</name>
    <dbReference type="NCBI Taxonomy" id="714109"/>
    <lineage>
        <taxon>Bacteria</taxon>
        <taxon>Bacillati</taxon>
        <taxon>Actinomycetota</taxon>
        <taxon>Actinomycetes</taxon>
        <taxon>Micromonosporales</taxon>
        <taxon>Micromonosporaceae</taxon>
        <taxon>Phytomonospora</taxon>
    </lineage>
</organism>
<dbReference type="CDD" id="cd04859">
    <property type="entry name" value="Prim_Pol"/>
    <property type="match status" value="1"/>
</dbReference>
<proteinExistence type="predicted"/>
<gene>
    <name evidence="2" type="ORF">HNR73_006115</name>
</gene>
<dbReference type="AlphaFoldDB" id="A0A841FQ29"/>
<accession>A0A841FQ29</accession>
<evidence type="ECO:0000313" key="2">
    <source>
        <dbReference type="EMBL" id="MBB6038235.1"/>
    </source>
</evidence>
<comment type="caution">
    <text evidence="2">The sequence shown here is derived from an EMBL/GenBank/DDBJ whole genome shotgun (WGS) entry which is preliminary data.</text>
</comment>
<dbReference type="RefSeq" id="WP_184791022.1">
    <property type="nucleotide sequence ID" value="NZ_BONT01000047.1"/>
</dbReference>
<dbReference type="InterPro" id="IPR015330">
    <property type="entry name" value="DNA_primase/pol_bifunc_N"/>
</dbReference>
<dbReference type="SMART" id="SM00943">
    <property type="entry name" value="Prim-Pol"/>
    <property type="match status" value="1"/>
</dbReference>
<dbReference type="Gene3D" id="3.30.720.160">
    <property type="entry name" value="Bifunctional DNA primase/polymerase, N-terminal"/>
    <property type="match status" value="1"/>
</dbReference>